<reference evidence="4" key="1">
    <citation type="journal article" date="2023" name="bioRxiv">
        <title>Improved chromosome-level genome assembly for marigold (Tagetes erecta).</title>
        <authorList>
            <person name="Jiang F."/>
            <person name="Yuan L."/>
            <person name="Wang S."/>
            <person name="Wang H."/>
            <person name="Xu D."/>
            <person name="Wang A."/>
            <person name="Fan W."/>
        </authorList>
    </citation>
    <scope>NUCLEOTIDE SEQUENCE</scope>
    <source>
        <strain evidence="4">WSJ</strain>
        <tissue evidence="4">Leaf</tissue>
    </source>
</reference>
<feature type="region of interest" description="Disordered" evidence="1">
    <location>
        <begin position="268"/>
        <end position="288"/>
    </location>
</feature>
<dbReference type="InterPro" id="IPR058594">
    <property type="entry name" value="PB1-like_dom_pln"/>
</dbReference>
<evidence type="ECO:0000313" key="4">
    <source>
        <dbReference type="EMBL" id="KAK1430029.1"/>
    </source>
</evidence>
<dbReference type="Proteomes" id="UP001229421">
    <property type="component" value="Unassembled WGS sequence"/>
</dbReference>
<dbReference type="InterPro" id="IPR004332">
    <property type="entry name" value="Transposase_MuDR"/>
</dbReference>
<evidence type="ECO:0008006" key="6">
    <source>
        <dbReference type="Google" id="ProtNLM"/>
    </source>
</evidence>
<feature type="compositionally biased region" description="Acidic residues" evidence="1">
    <location>
        <begin position="193"/>
        <end position="209"/>
    </location>
</feature>
<proteinExistence type="predicted"/>
<name>A0AAD8KWP3_TARER</name>
<gene>
    <name evidence="4" type="ORF">QVD17_12488</name>
</gene>
<evidence type="ECO:0000259" key="3">
    <source>
        <dbReference type="Pfam" id="PF26130"/>
    </source>
</evidence>
<feature type="domain" description="PB1-like" evidence="3">
    <location>
        <begin position="1"/>
        <end position="99"/>
    </location>
</feature>
<feature type="compositionally biased region" description="Polar residues" evidence="1">
    <location>
        <begin position="106"/>
        <end position="144"/>
    </location>
</feature>
<evidence type="ECO:0000313" key="5">
    <source>
        <dbReference type="Proteomes" id="UP001229421"/>
    </source>
</evidence>
<feature type="region of interest" description="Disordered" evidence="1">
    <location>
        <begin position="106"/>
        <end position="148"/>
    </location>
</feature>
<dbReference type="Pfam" id="PF03108">
    <property type="entry name" value="DBD_Tnp_Mut"/>
    <property type="match status" value="1"/>
</dbReference>
<protein>
    <recommendedName>
        <fullName evidence="6">Transposase MuDR plant domain-containing protein</fullName>
    </recommendedName>
</protein>
<dbReference type="EMBL" id="JAUHHV010000003">
    <property type="protein sequence ID" value="KAK1430029.1"/>
    <property type="molecule type" value="Genomic_DNA"/>
</dbReference>
<sequence>MGDYINIHIWYGGTFEVAASRLRYVGGDKRLLRLDIDHLSFFELVDYAMEFGSYESKDFHLFYYLPGNKGLKQLVGDMDVIEMGNNFGFNSGEILNVYVQQGPVSKPQAQPSKLQAQPSKLQAQPSPPSSQLNSTASPTRYTKSTARRVEASLSPSLVVKRCTKDNVGSLEVDSFVDLDSSEDQTYNYSGSESSDDSEDDSFFDEDEAEAVSYGSDGDDAEWRQSIVTIQKVRKEDNENKEKLLQLCLEKSNDDGGVEENNQILEAHSSYEDSEGDVRTPGESEDDDILGKKYSANVPVVSEHTDWNKFIWVVGTRFPTRDAFKDAVKKYAVTNGKNLFIFVSDKNRQGRVGIRCVEGCPFNIYCSFQNPHQLPIKIRDERMGNLVLSLDLYYV</sequence>
<comment type="caution">
    <text evidence="4">The sequence shown here is derived from an EMBL/GenBank/DDBJ whole genome shotgun (WGS) entry which is preliminary data.</text>
</comment>
<keyword evidence="5" id="KW-1185">Reference proteome</keyword>
<feature type="domain" description="Transposase MuDR plant" evidence="2">
    <location>
        <begin position="309"/>
        <end position="366"/>
    </location>
</feature>
<dbReference type="Pfam" id="PF26130">
    <property type="entry name" value="PB1-like"/>
    <property type="match status" value="1"/>
</dbReference>
<organism evidence="4 5">
    <name type="scientific">Tagetes erecta</name>
    <name type="common">African marigold</name>
    <dbReference type="NCBI Taxonomy" id="13708"/>
    <lineage>
        <taxon>Eukaryota</taxon>
        <taxon>Viridiplantae</taxon>
        <taxon>Streptophyta</taxon>
        <taxon>Embryophyta</taxon>
        <taxon>Tracheophyta</taxon>
        <taxon>Spermatophyta</taxon>
        <taxon>Magnoliopsida</taxon>
        <taxon>eudicotyledons</taxon>
        <taxon>Gunneridae</taxon>
        <taxon>Pentapetalae</taxon>
        <taxon>asterids</taxon>
        <taxon>campanulids</taxon>
        <taxon>Asterales</taxon>
        <taxon>Asteraceae</taxon>
        <taxon>Asteroideae</taxon>
        <taxon>Heliantheae alliance</taxon>
        <taxon>Tageteae</taxon>
        <taxon>Tagetes</taxon>
    </lineage>
</organism>
<accession>A0AAD8KWP3</accession>
<dbReference type="AlphaFoldDB" id="A0AAD8KWP3"/>
<evidence type="ECO:0000259" key="2">
    <source>
        <dbReference type="Pfam" id="PF03108"/>
    </source>
</evidence>
<evidence type="ECO:0000256" key="1">
    <source>
        <dbReference type="SAM" id="MobiDB-lite"/>
    </source>
</evidence>
<feature type="region of interest" description="Disordered" evidence="1">
    <location>
        <begin position="181"/>
        <end position="217"/>
    </location>
</feature>